<keyword evidence="6" id="KW-0238">DNA-binding</keyword>
<dbReference type="AlphaFoldDB" id="A0A1Y3PLP2"/>
<keyword evidence="7" id="KW-0234">DNA repair</keyword>
<sequence>MNVFSFSRLSLYELCPFRFYQKYVLNLPEPVTKALALGKAVHKAIELRLHGMPEDEAVVTGWIETDCHPEVNRDEIAELVRNAPILKGEAEVHFELPLAIGSDLKLQGYIDLVTEDGFVDWKTNWRLFGPLDTMQIPLYAWAYMQLKGVREATGTLYFLRHNTPVSHRFTSIEAEDARRWAFKLADEIDAKVSCVKLFPDMAKSQFPPRPGTHCQNCPFALECYMKAA</sequence>
<dbReference type="GO" id="GO:0004386">
    <property type="term" value="F:helicase activity"/>
    <property type="evidence" value="ECO:0007669"/>
    <property type="project" value="UniProtKB-KW"/>
</dbReference>
<dbReference type="GO" id="GO:0003677">
    <property type="term" value="F:DNA binding"/>
    <property type="evidence" value="ECO:0007669"/>
    <property type="project" value="UniProtKB-KW"/>
</dbReference>
<dbReference type="SUPFAM" id="SSF52980">
    <property type="entry name" value="Restriction endonuclease-like"/>
    <property type="match status" value="1"/>
</dbReference>
<dbReference type="InterPro" id="IPR038726">
    <property type="entry name" value="PDDEXK_AddAB-type"/>
</dbReference>
<evidence type="ECO:0000256" key="7">
    <source>
        <dbReference type="ARBA" id="ARBA00023204"/>
    </source>
</evidence>
<evidence type="ECO:0000256" key="4">
    <source>
        <dbReference type="ARBA" id="ARBA00022806"/>
    </source>
</evidence>
<dbReference type="GO" id="GO:0005524">
    <property type="term" value="F:ATP binding"/>
    <property type="evidence" value="ECO:0007669"/>
    <property type="project" value="UniProtKB-KW"/>
</dbReference>
<evidence type="ECO:0000313" key="10">
    <source>
        <dbReference type="Proteomes" id="UP000196475"/>
    </source>
</evidence>
<dbReference type="Proteomes" id="UP000196475">
    <property type="component" value="Unassembled WGS sequence"/>
</dbReference>
<dbReference type="InterPro" id="IPR011335">
    <property type="entry name" value="Restrct_endonuc-II-like"/>
</dbReference>
<dbReference type="GO" id="GO:0016787">
    <property type="term" value="F:hydrolase activity"/>
    <property type="evidence" value="ECO:0007669"/>
    <property type="project" value="UniProtKB-KW"/>
</dbReference>
<feature type="domain" description="PD-(D/E)XK endonuclease-like" evidence="8">
    <location>
        <begin position="4"/>
        <end position="223"/>
    </location>
</feature>
<keyword evidence="5" id="KW-0067">ATP-binding</keyword>
<evidence type="ECO:0000256" key="3">
    <source>
        <dbReference type="ARBA" id="ARBA00022801"/>
    </source>
</evidence>
<dbReference type="Gene3D" id="3.90.320.10">
    <property type="match status" value="1"/>
</dbReference>
<evidence type="ECO:0000256" key="5">
    <source>
        <dbReference type="ARBA" id="ARBA00022840"/>
    </source>
</evidence>
<organism evidence="9 10">
    <name type="scientific">Bacillus thermozeamaize</name>
    <dbReference type="NCBI Taxonomy" id="230954"/>
    <lineage>
        <taxon>Bacteria</taxon>
        <taxon>Bacillati</taxon>
        <taxon>Bacillota</taxon>
        <taxon>Bacilli</taxon>
        <taxon>Bacillales</taxon>
        <taxon>Bacillaceae</taxon>
        <taxon>Bacillus</taxon>
    </lineage>
</organism>
<keyword evidence="4" id="KW-0347">Helicase</keyword>
<evidence type="ECO:0000313" key="9">
    <source>
        <dbReference type="EMBL" id="OUM85219.1"/>
    </source>
</evidence>
<keyword evidence="2" id="KW-0227">DNA damage</keyword>
<keyword evidence="1" id="KW-0547">Nucleotide-binding</keyword>
<gene>
    <name evidence="9" type="ORF">BAA01_00140</name>
</gene>
<evidence type="ECO:0000256" key="2">
    <source>
        <dbReference type="ARBA" id="ARBA00022763"/>
    </source>
</evidence>
<evidence type="ECO:0000256" key="1">
    <source>
        <dbReference type="ARBA" id="ARBA00022741"/>
    </source>
</evidence>
<evidence type="ECO:0000256" key="6">
    <source>
        <dbReference type="ARBA" id="ARBA00023125"/>
    </source>
</evidence>
<reference evidence="10" key="1">
    <citation type="submission" date="2016-06" db="EMBL/GenBank/DDBJ databases">
        <authorList>
            <person name="Nascimento L."/>
            <person name="Pereira R.V."/>
            <person name="Martins L.F."/>
            <person name="Quaggio R.B."/>
            <person name="Silva A.M."/>
            <person name="Setubal J.C."/>
        </authorList>
    </citation>
    <scope>NUCLEOTIDE SEQUENCE [LARGE SCALE GENOMIC DNA]</scope>
</reference>
<accession>A0A1Y3PLP2</accession>
<protein>
    <recommendedName>
        <fullName evidence="8">PD-(D/E)XK endonuclease-like domain-containing protein</fullName>
    </recommendedName>
</protein>
<keyword evidence="3" id="KW-0378">Hydrolase</keyword>
<name>A0A1Y3PLP2_9BACI</name>
<dbReference type="Pfam" id="PF12705">
    <property type="entry name" value="PDDEXK_1"/>
    <property type="match status" value="1"/>
</dbReference>
<dbReference type="GO" id="GO:0006281">
    <property type="term" value="P:DNA repair"/>
    <property type="evidence" value="ECO:0007669"/>
    <property type="project" value="UniProtKB-KW"/>
</dbReference>
<evidence type="ECO:0000259" key="8">
    <source>
        <dbReference type="Pfam" id="PF12705"/>
    </source>
</evidence>
<dbReference type="InterPro" id="IPR011604">
    <property type="entry name" value="PDDEXK-like_dom_sf"/>
</dbReference>
<dbReference type="EMBL" id="LZRT01000108">
    <property type="protein sequence ID" value="OUM85219.1"/>
    <property type="molecule type" value="Genomic_DNA"/>
</dbReference>
<proteinExistence type="predicted"/>
<comment type="caution">
    <text evidence="9">The sequence shown here is derived from an EMBL/GenBank/DDBJ whole genome shotgun (WGS) entry which is preliminary data.</text>
</comment>